<feature type="compositionally biased region" description="Low complexity" evidence="3">
    <location>
        <begin position="436"/>
        <end position="447"/>
    </location>
</feature>
<keyword evidence="2" id="KW-0067">ATP-binding</keyword>
<dbReference type="InterPro" id="IPR008271">
    <property type="entry name" value="Ser/Thr_kinase_AS"/>
</dbReference>
<dbReference type="RefSeq" id="XP_060343047.1">
    <property type="nucleotide sequence ID" value="XM_060498313.1"/>
</dbReference>
<dbReference type="Pfam" id="PF00069">
    <property type="entry name" value="Pkinase"/>
    <property type="match status" value="1"/>
</dbReference>
<dbReference type="CDD" id="cd14004">
    <property type="entry name" value="STKc_PASK"/>
    <property type="match status" value="1"/>
</dbReference>
<feature type="region of interest" description="Disordered" evidence="3">
    <location>
        <begin position="22"/>
        <end position="52"/>
    </location>
</feature>
<feature type="compositionally biased region" description="Acidic residues" evidence="3">
    <location>
        <begin position="1097"/>
        <end position="1111"/>
    </location>
</feature>
<feature type="region of interest" description="Disordered" evidence="3">
    <location>
        <begin position="1204"/>
        <end position="1228"/>
    </location>
</feature>
<feature type="compositionally biased region" description="Low complexity" evidence="3">
    <location>
        <begin position="563"/>
        <end position="575"/>
    </location>
</feature>
<evidence type="ECO:0000313" key="5">
    <source>
        <dbReference type="EMBL" id="KAK1523208.1"/>
    </source>
</evidence>
<feature type="compositionally biased region" description="Basic and acidic residues" evidence="3">
    <location>
        <begin position="589"/>
        <end position="598"/>
    </location>
</feature>
<feature type="compositionally biased region" description="Low complexity" evidence="3">
    <location>
        <begin position="763"/>
        <end position="779"/>
    </location>
</feature>
<feature type="region of interest" description="Disordered" evidence="3">
    <location>
        <begin position="560"/>
        <end position="634"/>
    </location>
</feature>
<dbReference type="Pfam" id="PF25421">
    <property type="entry name" value="DUF7891"/>
    <property type="match status" value="1"/>
</dbReference>
<feature type="region of interest" description="Disordered" evidence="3">
    <location>
        <begin position="182"/>
        <end position="224"/>
    </location>
</feature>
<keyword evidence="1" id="KW-0547">Nucleotide-binding</keyword>
<keyword evidence="6" id="KW-1185">Reference proteome</keyword>
<dbReference type="Proteomes" id="UP001241169">
    <property type="component" value="Unassembled WGS sequence"/>
</dbReference>
<organism evidence="5 6">
    <name type="scientific">Colletotrichum paranaense</name>
    <dbReference type="NCBI Taxonomy" id="1914294"/>
    <lineage>
        <taxon>Eukaryota</taxon>
        <taxon>Fungi</taxon>
        <taxon>Dikarya</taxon>
        <taxon>Ascomycota</taxon>
        <taxon>Pezizomycotina</taxon>
        <taxon>Sordariomycetes</taxon>
        <taxon>Hypocreomycetidae</taxon>
        <taxon>Glomerellales</taxon>
        <taxon>Glomerellaceae</taxon>
        <taxon>Colletotrichum</taxon>
        <taxon>Colletotrichum acutatum species complex</taxon>
    </lineage>
</organism>
<evidence type="ECO:0000256" key="2">
    <source>
        <dbReference type="ARBA" id="ARBA00022840"/>
    </source>
</evidence>
<dbReference type="PANTHER" id="PTHR24346:SF51">
    <property type="entry name" value="PAS DOMAIN-CONTAINING SERINE_THREONINE-PROTEIN KINASE"/>
    <property type="match status" value="1"/>
</dbReference>
<dbReference type="InterPro" id="IPR011009">
    <property type="entry name" value="Kinase-like_dom_sf"/>
</dbReference>
<proteinExistence type="predicted"/>
<feature type="region of interest" description="Disordered" evidence="3">
    <location>
        <begin position="1094"/>
        <end position="1113"/>
    </location>
</feature>
<feature type="region of interest" description="Disordered" evidence="3">
    <location>
        <begin position="1144"/>
        <end position="1188"/>
    </location>
</feature>
<dbReference type="EMBL" id="MOPA01000014">
    <property type="protein sequence ID" value="KAK1523208.1"/>
    <property type="molecule type" value="Genomic_DNA"/>
</dbReference>
<sequence>MRLLFEARTISSLAPSELVLPSVPSSFPSSSSPASSAAHAAPSTGRRDDSRSLSWPFGELNWTGLDHRQSRSASLLPAPAAAPAPSVCLPDYAIAGFAATYLLAFCLLYGYLTVPHLTSTTTALLLATRTSFFSFTFTYNLSLSLSISPRPLVAGSVHQSFLKSLPPSFALLYSGRTTSIAAPAPTPAPPATKAEKQKPTHLPTAGTAICSLPPPRPRTDETAPRYLPERISLLDPAESEPASSNPPLARIYLTLTFVRVDCLSFFNYATDAWGTSQQWYVLRPPNTEPALRLVSLSSDPRNVPPSLTQAFPWLAGTDSHHEEPRGRSRTPTTQLQLPKNRSTGNLAVITDDNNTGRGRMRFSFDAGSVADGSDHVPPRSSIVTDHDHGLGLSGLRRIRQQPSSRAPSAAPSRSSSIGLSRSTSMTTLLANPPGMPFSSHPSSPNFSEDLSRFPSESLHSFSFAHQSEEYIHNRQNVLKRSIEFMKDRMGWSVSPSNVALASAQARASGDVETQNMLDLLARAQLVGAGNLPSMDQSILGPLTGPPQVSGENLFEANFIPRTSSPEPFQSPSQSPTATQFATFAPNDRPSIKQQDENQKVAAGDSESENSSRTPTNESGTTAKTSPPPSRRLSLKRTLTDTLPVSVHQQLIDTMAQPYLAAQEMLASPTTANMPSALGPAVHGHSTRWVPAAQAIFTTESKPPWTIIAANDLACLVFGVTKAEVRRMGILEVVQEERRDWLEKKLLQMDPEDTTKEAEDIPKTATPAPTVSAASTTSTSLLGGRGGITAQLLSKPNSRSQPPKVVTRKAQTVHSGDPSPPKLRGSSRHQSSRSRGVLLCGDVVPIQKRNGATGSASLWVKEKRVGLIWVLEEIHEDVAQIELDDDGIVQKISGATAPIWGFESLRPGVDIGKLIPRIPRQGIDPRTGEVDFAQIARRKFFTCPNPSKVNIPCSVEQVRGKTELRVSSFPHIAGIIVVDPETLKIQSSNSVFCGALFGYEKPDGMAIDSLVPDFEKILHILTEEDGVQLQDGIVVPEHSFRRASAILGLRENRPDAAASFLRPDGVPGKHRDGSELKVDVQMRVVRSAKQSTVIQETVIEDEDEDKDGDNQDDSFSVTHSEMVFALWITYSRHMHAARSTLGVTSASASGTTTPLHQPSPGQTPAHTPLEISSDSDEPKPRESSSSTASAITKQLKEVAMTAAAKLTGSQRPTDKKQEKPSVPKVIEPAQQKKSINDFQILEDMGQGAYGQVKLAKDKKTQKKVVLKYVTKRRILVDTWTRDRKLGTVPLEIHVLDYLRRPDLQHPNIVEMESFFEDEVNYYIEMVPHGLPGMDLFDYIELRSNMEEAECRSIFVQVAKAIGHLHTKALVVHRDIKDENVVLDGEGNIKLIDFGSAAYIKNGPFDVFVGTIDYAAPEVLAGKPYGGKEQDVWALGILLYTIIYKENPFYSIDEIMDRDLRVPWTMSDESIDLVRCMLNRDVAARYDINQVLAHPWCQEVDEE</sequence>
<name>A0ABQ9S321_9PEZI</name>
<reference evidence="5 6" key="1">
    <citation type="submission" date="2016-10" db="EMBL/GenBank/DDBJ databases">
        <title>The genome sequence of Colletotrichum fioriniae PJ7.</title>
        <authorList>
            <person name="Baroncelli R."/>
        </authorList>
    </citation>
    <scope>NUCLEOTIDE SEQUENCE [LARGE SCALE GENOMIC DNA]</scope>
    <source>
        <strain evidence="5 6">IMI 384185</strain>
    </source>
</reference>
<dbReference type="PROSITE" id="PS50011">
    <property type="entry name" value="PROTEIN_KINASE_DOM"/>
    <property type="match status" value="1"/>
</dbReference>
<gene>
    <name evidence="5" type="ORF">CPAR01_14061</name>
</gene>
<dbReference type="PROSITE" id="PS00108">
    <property type="entry name" value="PROTEIN_KINASE_ST"/>
    <property type="match status" value="1"/>
</dbReference>
<feature type="region of interest" description="Disordered" evidence="3">
    <location>
        <begin position="314"/>
        <end position="338"/>
    </location>
</feature>
<dbReference type="Gene3D" id="3.30.200.20">
    <property type="entry name" value="Phosphorylase Kinase, domain 1"/>
    <property type="match status" value="1"/>
</dbReference>
<dbReference type="GeneID" id="85382212"/>
<evidence type="ECO:0000313" key="6">
    <source>
        <dbReference type="Proteomes" id="UP001241169"/>
    </source>
</evidence>
<dbReference type="SUPFAM" id="SSF56112">
    <property type="entry name" value="Protein kinase-like (PK-like)"/>
    <property type="match status" value="1"/>
</dbReference>
<dbReference type="Gene3D" id="1.10.510.10">
    <property type="entry name" value="Transferase(Phosphotransferase) domain 1"/>
    <property type="match status" value="1"/>
</dbReference>
<dbReference type="SMART" id="SM00220">
    <property type="entry name" value="S_TKc"/>
    <property type="match status" value="1"/>
</dbReference>
<feature type="region of interest" description="Disordered" evidence="3">
    <location>
        <begin position="749"/>
        <end position="833"/>
    </location>
</feature>
<feature type="compositionally biased region" description="Low complexity" evidence="3">
    <location>
        <begin position="22"/>
        <end position="43"/>
    </location>
</feature>
<feature type="compositionally biased region" description="Polar residues" evidence="3">
    <location>
        <begin position="608"/>
        <end position="624"/>
    </location>
</feature>
<comment type="caution">
    <text evidence="5">The sequence shown here is derived from an EMBL/GenBank/DDBJ whole genome shotgun (WGS) entry which is preliminary data.</text>
</comment>
<feature type="compositionally biased region" description="Low complexity" evidence="3">
    <location>
        <begin position="402"/>
        <end position="424"/>
    </location>
</feature>
<evidence type="ECO:0000256" key="3">
    <source>
        <dbReference type="SAM" id="MobiDB-lite"/>
    </source>
</evidence>
<feature type="compositionally biased region" description="Polar residues" evidence="3">
    <location>
        <begin position="790"/>
        <end position="800"/>
    </location>
</feature>
<protein>
    <recommendedName>
        <fullName evidence="4">Protein kinase domain-containing protein</fullName>
    </recommendedName>
</protein>
<evidence type="ECO:0000259" key="4">
    <source>
        <dbReference type="PROSITE" id="PS50011"/>
    </source>
</evidence>
<dbReference type="InterPro" id="IPR000719">
    <property type="entry name" value="Prot_kinase_dom"/>
</dbReference>
<feature type="region of interest" description="Disordered" evidence="3">
    <location>
        <begin position="369"/>
        <end position="451"/>
    </location>
</feature>
<feature type="domain" description="Protein kinase" evidence="4">
    <location>
        <begin position="1237"/>
        <end position="1495"/>
    </location>
</feature>
<dbReference type="InterPro" id="IPR057213">
    <property type="entry name" value="DUF7891"/>
</dbReference>
<feature type="compositionally biased region" description="Polar residues" evidence="3">
    <location>
        <begin position="329"/>
        <end position="338"/>
    </location>
</feature>
<feature type="compositionally biased region" description="Polar residues" evidence="3">
    <location>
        <begin position="1153"/>
        <end position="1164"/>
    </location>
</feature>
<evidence type="ECO:0000256" key="1">
    <source>
        <dbReference type="ARBA" id="ARBA00022741"/>
    </source>
</evidence>
<dbReference type="PANTHER" id="PTHR24346">
    <property type="entry name" value="MAP/MICROTUBULE AFFINITY-REGULATING KINASE"/>
    <property type="match status" value="1"/>
</dbReference>
<accession>A0ABQ9S321</accession>
<feature type="compositionally biased region" description="Basic and acidic residues" evidence="3">
    <location>
        <begin position="749"/>
        <end position="761"/>
    </location>
</feature>
<feature type="compositionally biased region" description="Basic and acidic residues" evidence="3">
    <location>
        <begin position="1211"/>
        <end position="1220"/>
    </location>
</feature>